<dbReference type="OrthoDB" id="5179750at2"/>
<comment type="caution">
    <text evidence="2">The sequence shown here is derived from an EMBL/GenBank/DDBJ whole genome shotgun (WGS) entry which is preliminary data.</text>
</comment>
<dbReference type="STRING" id="1193682.BJP25_14260"/>
<dbReference type="InterPro" id="IPR058548">
    <property type="entry name" value="MlaB-like_STAS"/>
</dbReference>
<dbReference type="CDD" id="cd07043">
    <property type="entry name" value="STAS_anti-anti-sigma_factors"/>
    <property type="match status" value="1"/>
</dbReference>
<dbReference type="RefSeq" id="WP_075974363.1">
    <property type="nucleotide sequence ID" value="NZ_MKQR01000009.1"/>
</dbReference>
<proteinExistence type="predicted"/>
<keyword evidence="3" id="KW-1185">Reference proteome</keyword>
<dbReference type="AlphaFoldDB" id="A0A1Q9LN69"/>
<dbReference type="Pfam" id="PF13466">
    <property type="entry name" value="STAS_2"/>
    <property type="match status" value="1"/>
</dbReference>
<organism evidence="2 3">
    <name type="scientific">Actinokineospora bangkokensis</name>
    <dbReference type="NCBI Taxonomy" id="1193682"/>
    <lineage>
        <taxon>Bacteria</taxon>
        <taxon>Bacillati</taxon>
        <taxon>Actinomycetota</taxon>
        <taxon>Actinomycetes</taxon>
        <taxon>Pseudonocardiales</taxon>
        <taxon>Pseudonocardiaceae</taxon>
        <taxon>Actinokineospora</taxon>
    </lineage>
</organism>
<accession>A0A1Q9LN69</accession>
<evidence type="ECO:0000313" key="2">
    <source>
        <dbReference type="EMBL" id="OLR93468.1"/>
    </source>
</evidence>
<evidence type="ECO:0000313" key="3">
    <source>
        <dbReference type="Proteomes" id="UP000186040"/>
    </source>
</evidence>
<dbReference type="SUPFAM" id="SSF52091">
    <property type="entry name" value="SpoIIaa-like"/>
    <property type="match status" value="1"/>
</dbReference>
<reference evidence="2 3" key="1">
    <citation type="submission" date="2016-10" db="EMBL/GenBank/DDBJ databases">
        <title>The Draft Genome Sequence of Actinokineospora bangkokensis 44EHWT reveals the biosynthetic pathway of antifungal compounds Thailandins with unusual extender unit butylmalonyl-CoA.</title>
        <authorList>
            <person name="Greule A."/>
            <person name="Intra B."/>
            <person name="Flemming S."/>
            <person name="Rommel M.G."/>
            <person name="Panbangred W."/>
            <person name="Bechthold A."/>
        </authorList>
    </citation>
    <scope>NUCLEOTIDE SEQUENCE [LARGE SCALE GENOMIC DNA]</scope>
    <source>
        <strain evidence="2 3">44EHW</strain>
    </source>
</reference>
<dbReference type="EMBL" id="MKQR01000009">
    <property type="protein sequence ID" value="OLR93468.1"/>
    <property type="molecule type" value="Genomic_DNA"/>
</dbReference>
<dbReference type="PROSITE" id="PS50801">
    <property type="entry name" value="STAS"/>
    <property type="match status" value="1"/>
</dbReference>
<evidence type="ECO:0000259" key="1">
    <source>
        <dbReference type="PROSITE" id="PS50801"/>
    </source>
</evidence>
<dbReference type="Gene3D" id="3.30.750.24">
    <property type="entry name" value="STAS domain"/>
    <property type="match status" value="1"/>
</dbReference>
<sequence>MRRHGTVEHTGDLGRADHVCWACDGAEEFVGRARTFLDQGIGLGQQVWLVAPGDPGELTDRLLGTGDPAAGRLRAALGAGGARVVSLDDTYTAGAVVRPDEQVRVYAAATAAAVAAGYTGLRVAADCTELVATGPQLAAFTRYEHRVERMMVDVPFSAMCAYDRGLGERAIEQLSAVHATGNDPATRFRLFGTPGATAGLAGELDLATLDLLRAVLDRADPEPGADGRVVLDVADLGFADHRSLLALADHADRHGATLVLRSAPRAVARVVDFLDVPTLRVAAAA</sequence>
<dbReference type="Pfam" id="PF14417">
    <property type="entry name" value="MEDS"/>
    <property type="match status" value="1"/>
</dbReference>
<dbReference type="InterPro" id="IPR025847">
    <property type="entry name" value="MEDS_domain"/>
</dbReference>
<feature type="domain" description="STAS" evidence="1">
    <location>
        <begin position="200"/>
        <end position="285"/>
    </location>
</feature>
<protein>
    <recommendedName>
        <fullName evidence="1">STAS domain-containing protein</fullName>
    </recommendedName>
</protein>
<dbReference type="Proteomes" id="UP000186040">
    <property type="component" value="Unassembled WGS sequence"/>
</dbReference>
<name>A0A1Q9LN69_9PSEU</name>
<dbReference type="InterPro" id="IPR036513">
    <property type="entry name" value="STAS_dom_sf"/>
</dbReference>
<dbReference type="InterPro" id="IPR002645">
    <property type="entry name" value="STAS_dom"/>
</dbReference>
<gene>
    <name evidence="2" type="ORF">BJP25_14260</name>
</gene>